<gene>
    <name evidence="2" type="ORF">GNZ05_03885</name>
    <name evidence="4" type="ORF">HVV39_22210</name>
    <name evidence="3" type="ORF">HVW43_24855</name>
</gene>
<dbReference type="Proteomes" id="UP000514533">
    <property type="component" value="Chromosome"/>
</dbReference>
<dbReference type="Proteomes" id="UP000514754">
    <property type="component" value="Chromosome"/>
</dbReference>
<accession>A0A0Q3DZ54</accession>
<protein>
    <submittedName>
        <fullName evidence="3">Ogr/Delta-like zinc finger family protein</fullName>
    </submittedName>
    <submittedName>
        <fullName evidence="2">Transcriptional regulator</fullName>
    </submittedName>
</protein>
<dbReference type="InterPro" id="IPR007684">
    <property type="entry name" value="Znf_Ogr/Delta"/>
</dbReference>
<proteinExistence type="predicted"/>
<evidence type="ECO:0000313" key="2">
    <source>
        <dbReference type="EMBL" id="MUM71304.1"/>
    </source>
</evidence>
<name>A0A0Q3DZ54_ECOLX</name>
<organism evidence="3 7">
    <name type="scientific">Escherichia coli</name>
    <dbReference type="NCBI Taxonomy" id="562"/>
    <lineage>
        <taxon>Bacteria</taxon>
        <taxon>Pseudomonadati</taxon>
        <taxon>Pseudomonadota</taxon>
        <taxon>Gammaproteobacteria</taxon>
        <taxon>Enterobacterales</taxon>
        <taxon>Enterobacteriaceae</taxon>
        <taxon>Escherichia</taxon>
    </lineage>
</organism>
<dbReference type="Pfam" id="PF04606">
    <property type="entry name" value="Ogr_Delta"/>
    <property type="match status" value="1"/>
</dbReference>
<dbReference type="RefSeq" id="WP_001300959.1">
    <property type="nucleotide sequence ID" value="NZ_CP050211.1"/>
</dbReference>
<dbReference type="EMBL" id="WOET01000002">
    <property type="protein sequence ID" value="MUM71304.1"/>
    <property type="molecule type" value="Genomic_DNA"/>
</dbReference>
<evidence type="ECO:0000313" key="6">
    <source>
        <dbReference type="Proteomes" id="UP000514533"/>
    </source>
</evidence>
<reference evidence="2 5" key="1">
    <citation type="submission" date="2019-11" db="EMBL/GenBank/DDBJ databases">
        <title>Whole genome sequence analysis of environmental Escherichia coli from the feces of straw-necked ibis (Threskiornis spinicollis) nesting on inland wetlands.</title>
        <authorList>
            <person name="Wyrsch E.R."/>
            <person name="Roy Chowdhury P."/>
            <person name="Wallis L."/>
            <person name="Cummins M.L."/>
            <person name="Zingali T."/>
            <person name="Brandis K.J."/>
            <person name="Djordjevic S.P."/>
        </authorList>
    </citation>
    <scope>NUCLEOTIDE SEQUENCE [LARGE SCALE GENOMIC DNA]</scope>
    <source>
        <strain evidence="2 5">IBS12</strain>
    </source>
</reference>
<evidence type="ECO:0000313" key="3">
    <source>
        <dbReference type="EMBL" id="QMO43326.1"/>
    </source>
</evidence>
<dbReference type="EMBL" id="CP055981">
    <property type="protein sequence ID" value="QMS40531.1"/>
    <property type="molecule type" value="Genomic_DNA"/>
</dbReference>
<evidence type="ECO:0000259" key="1">
    <source>
        <dbReference type="Pfam" id="PF04606"/>
    </source>
</evidence>
<sequence>MGKERVKSVAVKRCSGRWKMRRQKARCHCCGAHAVIEKTAWKTDQFADVYYRCTRLECGHTWVMNLTYSHTLVPSGLENGVLKLLIERMRPEEKQMALELLQAG</sequence>
<dbReference type="EMBL" id="CP057906">
    <property type="protein sequence ID" value="QMO43326.1"/>
    <property type="molecule type" value="Genomic_DNA"/>
</dbReference>
<accession>A0A236MWE7</accession>
<feature type="domain" description="Zinc finger Ogr/Delta-type" evidence="1">
    <location>
        <begin position="26"/>
        <end position="72"/>
    </location>
</feature>
<dbReference type="AlphaFoldDB" id="A0A0Q3DZ54"/>
<reference evidence="6 7" key="2">
    <citation type="submission" date="2020-06" db="EMBL/GenBank/DDBJ databases">
        <title>REHAB project genomes.</title>
        <authorList>
            <person name="Shaw L.P."/>
        </authorList>
    </citation>
    <scope>NUCLEOTIDE SEQUENCE [LARGE SCALE GENOMIC DNA]</scope>
    <source>
        <strain evidence="4 6">RHB01-C20</strain>
        <strain evidence="3 7">RHB10-C12</strain>
    </source>
</reference>
<dbReference type="Proteomes" id="UP000490727">
    <property type="component" value="Unassembled WGS sequence"/>
</dbReference>
<evidence type="ECO:0000313" key="4">
    <source>
        <dbReference type="EMBL" id="QMS40531.1"/>
    </source>
</evidence>
<evidence type="ECO:0000313" key="5">
    <source>
        <dbReference type="Proteomes" id="UP000490727"/>
    </source>
</evidence>
<evidence type="ECO:0000313" key="7">
    <source>
        <dbReference type="Proteomes" id="UP000514754"/>
    </source>
</evidence>